<evidence type="ECO:0000313" key="4">
    <source>
        <dbReference type="Proteomes" id="UP000664859"/>
    </source>
</evidence>
<dbReference type="Pfam" id="PF07286">
    <property type="entry name" value="D-Glu_cyclase"/>
    <property type="match status" value="1"/>
</dbReference>
<evidence type="ECO:0008006" key="5">
    <source>
        <dbReference type="Google" id="ProtNLM"/>
    </source>
</evidence>
<evidence type="ECO:0000313" key="3">
    <source>
        <dbReference type="EMBL" id="KAG5178460.1"/>
    </source>
</evidence>
<dbReference type="SUPFAM" id="SSF160920">
    <property type="entry name" value="PSTPO5379-like"/>
    <property type="match status" value="1"/>
</dbReference>
<name>A0A835YRT9_9STRA</name>
<dbReference type="PANTHER" id="PTHR32022">
    <property type="entry name" value="D-GLUTAMATE CYCLASE, MITOCHONDRIAL"/>
    <property type="match status" value="1"/>
</dbReference>
<dbReference type="EMBL" id="JAFCMP010000515">
    <property type="protein sequence ID" value="KAG5178460.1"/>
    <property type="molecule type" value="Genomic_DNA"/>
</dbReference>
<evidence type="ECO:0000256" key="1">
    <source>
        <dbReference type="ARBA" id="ARBA00007896"/>
    </source>
</evidence>
<dbReference type="GO" id="GO:0047820">
    <property type="term" value="F:D-glutamate cyclase activity"/>
    <property type="evidence" value="ECO:0007669"/>
    <property type="project" value="TreeGrafter"/>
</dbReference>
<dbReference type="InterPro" id="IPR016938">
    <property type="entry name" value="UPF0317"/>
</dbReference>
<dbReference type="AlphaFoldDB" id="A0A835YRT9"/>
<dbReference type="PANTHER" id="PTHR32022:SF10">
    <property type="entry name" value="D-GLUTAMATE CYCLASE, MITOCHONDRIAL"/>
    <property type="match status" value="1"/>
</dbReference>
<dbReference type="Gene3D" id="3.30.2040.10">
    <property type="entry name" value="PSTPO5379-like domain"/>
    <property type="match status" value="1"/>
</dbReference>
<dbReference type="PIRSF" id="PIRSF029755">
    <property type="entry name" value="UCP029755"/>
    <property type="match status" value="1"/>
</dbReference>
<dbReference type="FunFam" id="3.30.2040.10:FF:000001">
    <property type="entry name" value="D-glutamate cyclase, mitochondrial"/>
    <property type="match status" value="1"/>
</dbReference>
<organism evidence="3 4">
    <name type="scientific">Tribonema minus</name>
    <dbReference type="NCBI Taxonomy" id="303371"/>
    <lineage>
        <taxon>Eukaryota</taxon>
        <taxon>Sar</taxon>
        <taxon>Stramenopiles</taxon>
        <taxon>Ochrophyta</taxon>
        <taxon>PX clade</taxon>
        <taxon>Xanthophyceae</taxon>
        <taxon>Tribonematales</taxon>
        <taxon>Tribonemataceae</taxon>
        <taxon>Tribonema</taxon>
    </lineage>
</organism>
<reference evidence="3" key="1">
    <citation type="submission" date="2021-02" db="EMBL/GenBank/DDBJ databases">
        <title>First Annotated Genome of the Yellow-green Alga Tribonema minus.</title>
        <authorList>
            <person name="Mahan K.M."/>
        </authorList>
    </citation>
    <scope>NUCLEOTIDE SEQUENCE</scope>
    <source>
        <strain evidence="3">UTEX B ZZ1240</strain>
    </source>
</reference>
<proteinExistence type="inferred from homology"/>
<gene>
    <name evidence="3" type="ORF">JKP88DRAFT_168875</name>
</gene>
<sequence length="269" mass="28844">MVPHLTMAATAAQFRLACRCGEVTGPSCAAAPGSAQANLIILPCEMADDFEEFCQLNPKPCPLLEVLREGPYTKVLADGADIRTDLPKYRVYRHGKLTEEVTDIKHLWPDNSNCLVGFLLGCSFSFDDALAKAGLPPRHLTEGLNVPMYRTNVKCAEAGAFRGELVVSMRPYRPEDVAEVVRITERFPRVHGAPVAWGDPRALGIDDLAAPLFGDAVPLRAGEVPVFWACGATPQLVAMQCAPPLCVAHAPGHMFVADVTNEALAGPGG</sequence>
<keyword evidence="4" id="KW-1185">Reference proteome</keyword>
<dbReference type="Proteomes" id="UP000664859">
    <property type="component" value="Unassembled WGS sequence"/>
</dbReference>
<accession>A0A835YRT9</accession>
<evidence type="ECO:0000256" key="2">
    <source>
        <dbReference type="ARBA" id="ARBA00023239"/>
    </source>
</evidence>
<dbReference type="OrthoDB" id="10262538at2759"/>
<dbReference type="GO" id="GO:0006536">
    <property type="term" value="P:glutamate metabolic process"/>
    <property type="evidence" value="ECO:0007669"/>
    <property type="project" value="TreeGrafter"/>
</dbReference>
<dbReference type="NCBIfam" id="NF003969">
    <property type="entry name" value="PRK05463.1"/>
    <property type="match status" value="1"/>
</dbReference>
<comment type="caution">
    <text evidence="3">The sequence shown here is derived from an EMBL/GenBank/DDBJ whole genome shotgun (WGS) entry which is preliminary data.</text>
</comment>
<dbReference type="InterPro" id="IPR009906">
    <property type="entry name" value="D-Glu_cyclase"/>
</dbReference>
<dbReference type="HAMAP" id="MF_01830">
    <property type="entry name" value="Hydro_lyase"/>
    <property type="match status" value="1"/>
</dbReference>
<keyword evidence="2" id="KW-0456">Lyase</keyword>
<comment type="similarity">
    <text evidence="1">Belongs to the D-glutamate cyclase family.</text>
</comment>
<dbReference type="InterPro" id="IPR038021">
    <property type="entry name" value="Putative_hydro-lyase"/>
</dbReference>
<protein>
    <recommendedName>
        <fullName evidence="5">Hydro-lyase</fullName>
    </recommendedName>
</protein>
<dbReference type="Gene3D" id="3.40.1640.10">
    <property type="entry name" value="PSTPO5379-like"/>
    <property type="match status" value="1"/>
</dbReference>